<dbReference type="EMBL" id="JACJTC010000008">
    <property type="protein sequence ID" value="MBD2612022.1"/>
    <property type="molecule type" value="Genomic_DNA"/>
</dbReference>
<gene>
    <name evidence="2" type="ORF">H6G94_12155</name>
</gene>
<dbReference type="GeneID" id="57095679"/>
<feature type="chain" id="PRO_5046273107" evidence="1">
    <location>
        <begin position="25"/>
        <end position="141"/>
    </location>
</feature>
<organism evidence="2 3">
    <name type="scientific">Nostoc punctiforme FACHB-252</name>
    <dbReference type="NCBI Taxonomy" id="1357509"/>
    <lineage>
        <taxon>Bacteria</taxon>
        <taxon>Bacillati</taxon>
        <taxon>Cyanobacteriota</taxon>
        <taxon>Cyanophyceae</taxon>
        <taxon>Nostocales</taxon>
        <taxon>Nostocaceae</taxon>
        <taxon>Nostoc</taxon>
    </lineage>
</organism>
<dbReference type="RefSeq" id="WP_099071785.1">
    <property type="nucleotide sequence ID" value="NZ_JACJTC010000008.1"/>
</dbReference>
<proteinExistence type="predicted"/>
<sequence>MKGFRKLSSIALLLFAFVYPPSLAQAKDISLSNGLNEQGAASEANLIGDAKGEFLIAQRRLGRYRVIRRNPYGRTRIIQRRNPYGRTRIIQRRQPVGRYRVIRRDPFGRTRIIQRRDPFRRYQNIQQRQLRRQRDYRRSWY</sequence>
<keyword evidence="3" id="KW-1185">Reference proteome</keyword>
<keyword evidence="1" id="KW-0732">Signal</keyword>
<evidence type="ECO:0000313" key="3">
    <source>
        <dbReference type="Proteomes" id="UP000606396"/>
    </source>
</evidence>
<protein>
    <submittedName>
        <fullName evidence="2">Uncharacterized protein</fullName>
    </submittedName>
</protein>
<evidence type="ECO:0000313" key="2">
    <source>
        <dbReference type="EMBL" id="MBD2612022.1"/>
    </source>
</evidence>
<reference evidence="2 3" key="1">
    <citation type="journal article" date="2020" name="ISME J.">
        <title>Comparative genomics reveals insights into cyanobacterial evolution and habitat adaptation.</title>
        <authorList>
            <person name="Chen M.Y."/>
            <person name="Teng W.K."/>
            <person name="Zhao L."/>
            <person name="Hu C.X."/>
            <person name="Zhou Y.K."/>
            <person name="Han B.P."/>
            <person name="Song L.R."/>
            <person name="Shu W.S."/>
        </authorList>
    </citation>
    <scope>NUCLEOTIDE SEQUENCE [LARGE SCALE GENOMIC DNA]</scope>
    <source>
        <strain evidence="2 3">FACHB-252</strain>
    </source>
</reference>
<name>A0ABR8H9E2_NOSPU</name>
<dbReference type="Proteomes" id="UP000606396">
    <property type="component" value="Unassembled WGS sequence"/>
</dbReference>
<evidence type="ECO:0000256" key="1">
    <source>
        <dbReference type="SAM" id="SignalP"/>
    </source>
</evidence>
<accession>A0ABR8H9E2</accession>
<comment type="caution">
    <text evidence="2">The sequence shown here is derived from an EMBL/GenBank/DDBJ whole genome shotgun (WGS) entry which is preliminary data.</text>
</comment>
<feature type="signal peptide" evidence="1">
    <location>
        <begin position="1"/>
        <end position="24"/>
    </location>
</feature>